<evidence type="ECO:0000313" key="1">
    <source>
        <dbReference type="EMBL" id="SFD51835.1"/>
    </source>
</evidence>
<name>A0A1I1SZF3_9BURK</name>
<dbReference type="AlphaFoldDB" id="A0A1I1SZF3"/>
<sequence length="174" mass="17954">MAKALFAPTTLNALTSLIPPLHALVRWLRGPSPAAPPSHVPVWTRWPDQPAGGVDAVPADGTALPDHPASRRTGADQGMARAAGSSLICLPTTTAPATATTPAIASPSAAPGSRPGLQRQVRLPGRAAATGAPGTVRVVKRRQAGAPERFVISGRMADVRAELERWAALEAVLH</sequence>
<protein>
    <submittedName>
        <fullName evidence="1">Uncharacterized protein</fullName>
    </submittedName>
</protein>
<keyword evidence="2" id="KW-1185">Reference proteome</keyword>
<dbReference type="RefSeq" id="WP_092950151.1">
    <property type="nucleotide sequence ID" value="NZ_FOMQ01000003.1"/>
</dbReference>
<dbReference type="EMBL" id="FOMQ01000003">
    <property type="protein sequence ID" value="SFD51835.1"/>
    <property type="molecule type" value="Genomic_DNA"/>
</dbReference>
<organism evidence="1 2">
    <name type="scientific">Paracidovorax konjaci</name>
    <dbReference type="NCBI Taxonomy" id="32040"/>
    <lineage>
        <taxon>Bacteria</taxon>
        <taxon>Pseudomonadati</taxon>
        <taxon>Pseudomonadota</taxon>
        <taxon>Betaproteobacteria</taxon>
        <taxon>Burkholderiales</taxon>
        <taxon>Comamonadaceae</taxon>
        <taxon>Paracidovorax</taxon>
    </lineage>
</organism>
<proteinExistence type="predicted"/>
<gene>
    <name evidence="1" type="ORF">SAMN04489710_10321</name>
</gene>
<evidence type="ECO:0000313" key="2">
    <source>
        <dbReference type="Proteomes" id="UP000199517"/>
    </source>
</evidence>
<reference evidence="2" key="1">
    <citation type="submission" date="2016-10" db="EMBL/GenBank/DDBJ databases">
        <authorList>
            <person name="Varghese N."/>
            <person name="Submissions S."/>
        </authorList>
    </citation>
    <scope>NUCLEOTIDE SEQUENCE [LARGE SCALE GENOMIC DNA]</scope>
    <source>
        <strain evidence="2">DSM 7481</strain>
    </source>
</reference>
<accession>A0A1I1SZF3</accession>
<dbReference type="Proteomes" id="UP000199517">
    <property type="component" value="Unassembled WGS sequence"/>
</dbReference>